<evidence type="ECO:0000256" key="1">
    <source>
        <dbReference type="ARBA" id="ARBA00022603"/>
    </source>
</evidence>
<dbReference type="PANTHER" id="PTHR46165">
    <property type="entry name" value="SET AND MYND DOMAIN-CONTAINING PROTEIN 4"/>
    <property type="match status" value="1"/>
</dbReference>
<dbReference type="GO" id="GO:0005634">
    <property type="term" value="C:nucleus"/>
    <property type="evidence" value="ECO:0007669"/>
    <property type="project" value="TreeGrafter"/>
</dbReference>
<accession>A0AAV2SIY4</accession>
<dbReference type="GO" id="GO:0042826">
    <property type="term" value="F:histone deacetylase binding"/>
    <property type="evidence" value="ECO:0007669"/>
    <property type="project" value="TreeGrafter"/>
</dbReference>
<dbReference type="PANTHER" id="PTHR46165:SF7">
    <property type="entry name" value="SET AND MYND DOMAIN-CONTAINING PROTEIN 4"/>
    <property type="match status" value="1"/>
</dbReference>
<organism evidence="4 5">
    <name type="scientific">Meganyctiphanes norvegica</name>
    <name type="common">Northern krill</name>
    <name type="synonym">Thysanopoda norvegica</name>
    <dbReference type="NCBI Taxonomy" id="48144"/>
    <lineage>
        <taxon>Eukaryota</taxon>
        <taxon>Metazoa</taxon>
        <taxon>Ecdysozoa</taxon>
        <taxon>Arthropoda</taxon>
        <taxon>Crustacea</taxon>
        <taxon>Multicrustacea</taxon>
        <taxon>Malacostraca</taxon>
        <taxon>Eumalacostraca</taxon>
        <taxon>Eucarida</taxon>
        <taxon>Euphausiacea</taxon>
        <taxon>Euphausiidae</taxon>
        <taxon>Meganyctiphanes</taxon>
    </lineage>
</organism>
<keyword evidence="5" id="KW-1185">Reference proteome</keyword>
<keyword evidence="1" id="KW-0489">Methyltransferase</keyword>
<feature type="non-terminal residue" evidence="4">
    <location>
        <position position="1"/>
    </location>
</feature>
<sequence>RFELHEVRMDSAHKAFFDTIPINGIKLEAERQFQHYQKYGNTEDMFKYIYNMEESDKYLNMGNNNDGKDDLISTKLREEGNNLYKRKELKGALEKYNKCILSAKHPKFACENIDMNEYTPLSMGYGNRSALLFQLKEYEKCISDIDRSINLCYLEITQFKLKERKVKCLIAIERYKEAQDLLKNCEVLLNTLKLEEKGKDAYKKSLSKLLQQCVRGINSGKCQNKKQLTRFEEIKNADTSASFCSDDLIFAYNNPTPPNLDDEPNPNIPAFSRALKL</sequence>
<protein>
    <submittedName>
        <fullName evidence="4">Uncharacterized protein</fullName>
    </submittedName>
</protein>
<comment type="caution">
    <text evidence="4">The sequence shown here is derived from an EMBL/GenBank/DDBJ whole genome shotgun (WGS) entry which is preliminary data.</text>
</comment>
<dbReference type="InterPro" id="IPR011990">
    <property type="entry name" value="TPR-like_helical_dom_sf"/>
</dbReference>
<dbReference type="Gene3D" id="1.25.40.10">
    <property type="entry name" value="Tetratricopeptide repeat domain"/>
    <property type="match status" value="1"/>
</dbReference>
<dbReference type="EMBL" id="CAXKWB010074530">
    <property type="protein sequence ID" value="CAL4198266.1"/>
    <property type="molecule type" value="Genomic_DNA"/>
</dbReference>
<keyword evidence="2" id="KW-0808">Transferase</keyword>
<name>A0AAV2SIY4_MEGNR</name>
<reference evidence="4 5" key="1">
    <citation type="submission" date="2024-05" db="EMBL/GenBank/DDBJ databases">
        <authorList>
            <person name="Wallberg A."/>
        </authorList>
    </citation>
    <scope>NUCLEOTIDE SEQUENCE [LARGE SCALE GENOMIC DNA]</scope>
</reference>
<dbReference type="GO" id="GO:0032259">
    <property type="term" value="P:methylation"/>
    <property type="evidence" value="ECO:0007669"/>
    <property type="project" value="UniProtKB-KW"/>
</dbReference>
<evidence type="ECO:0000256" key="2">
    <source>
        <dbReference type="ARBA" id="ARBA00022679"/>
    </source>
</evidence>
<gene>
    <name evidence="4" type="ORF">MNOR_LOCUS37353</name>
</gene>
<dbReference type="GO" id="GO:0008168">
    <property type="term" value="F:methyltransferase activity"/>
    <property type="evidence" value="ECO:0007669"/>
    <property type="project" value="UniProtKB-KW"/>
</dbReference>
<evidence type="ECO:0000256" key="3">
    <source>
        <dbReference type="ARBA" id="ARBA00022691"/>
    </source>
</evidence>
<dbReference type="GO" id="GO:0005737">
    <property type="term" value="C:cytoplasm"/>
    <property type="evidence" value="ECO:0007669"/>
    <property type="project" value="TreeGrafter"/>
</dbReference>
<dbReference type="InterPro" id="IPR052097">
    <property type="entry name" value="SET-MYND_domain_protein"/>
</dbReference>
<keyword evidence="3" id="KW-0949">S-adenosyl-L-methionine</keyword>
<evidence type="ECO:0000313" key="4">
    <source>
        <dbReference type="EMBL" id="CAL4198266.1"/>
    </source>
</evidence>
<dbReference type="SUPFAM" id="SSF48452">
    <property type="entry name" value="TPR-like"/>
    <property type="match status" value="1"/>
</dbReference>
<dbReference type="AlphaFoldDB" id="A0AAV2SIY4"/>
<dbReference type="Proteomes" id="UP001497623">
    <property type="component" value="Unassembled WGS sequence"/>
</dbReference>
<proteinExistence type="predicted"/>
<evidence type="ECO:0000313" key="5">
    <source>
        <dbReference type="Proteomes" id="UP001497623"/>
    </source>
</evidence>